<evidence type="ECO:0000313" key="2">
    <source>
        <dbReference type="Proteomes" id="UP000194137"/>
    </source>
</evidence>
<dbReference type="Proteomes" id="UP000194137">
    <property type="component" value="Chromosome"/>
</dbReference>
<dbReference type="KEGG" id="psin:CAK95_01510"/>
<gene>
    <name evidence="1" type="ORF">CAK95_01510</name>
</gene>
<sequence>MPVACACAGRIHEYGDGKRPYCTICLGARHLDYLLALNPELSIGEAYMDGLLAVEEGTLFDFLEIAARNYGNSEQVAWFSLLSRATRRGFTRDRHVAHHYDLSGPVGADFDPAHLMRTPGHPQMR</sequence>
<dbReference type="EMBL" id="CP021112">
    <property type="protein sequence ID" value="ARP97901.1"/>
    <property type="molecule type" value="Genomic_DNA"/>
</dbReference>
<name>A0A1W6ZKN3_9HYPH</name>
<evidence type="ECO:0000313" key="1">
    <source>
        <dbReference type="EMBL" id="ARP97901.1"/>
    </source>
</evidence>
<proteinExistence type="predicted"/>
<organism evidence="1 2">
    <name type="scientific">Pseudorhodoplanes sinuspersici</name>
    <dbReference type="NCBI Taxonomy" id="1235591"/>
    <lineage>
        <taxon>Bacteria</taxon>
        <taxon>Pseudomonadati</taxon>
        <taxon>Pseudomonadota</taxon>
        <taxon>Alphaproteobacteria</taxon>
        <taxon>Hyphomicrobiales</taxon>
        <taxon>Pseudorhodoplanes</taxon>
    </lineage>
</organism>
<reference evidence="1 2" key="1">
    <citation type="submission" date="2017-05" db="EMBL/GenBank/DDBJ databases">
        <title>Full genome sequence of Pseudorhodoplanes sinuspersici.</title>
        <authorList>
            <person name="Dastgheib S.M.M."/>
            <person name="Shavandi M."/>
            <person name="Tirandaz H."/>
        </authorList>
    </citation>
    <scope>NUCLEOTIDE SEQUENCE [LARGE SCALE GENOMIC DNA]</scope>
    <source>
        <strain evidence="1 2">RIPI110</strain>
    </source>
</reference>
<dbReference type="STRING" id="1235591.CAK95_01510"/>
<keyword evidence="2" id="KW-1185">Reference proteome</keyword>
<accession>A0A1W6ZKN3</accession>
<dbReference type="AlphaFoldDB" id="A0A1W6ZKN3"/>
<protein>
    <submittedName>
        <fullName evidence="1">Uncharacterized protein</fullName>
    </submittedName>
</protein>